<feature type="domain" description="Knr4/Smi1-like" evidence="1">
    <location>
        <begin position="40"/>
        <end position="160"/>
    </location>
</feature>
<dbReference type="InterPro" id="IPR037883">
    <property type="entry name" value="Knr4/Smi1-like_sf"/>
</dbReference>
<reference evidence="2 3" key="1">
    <citation type="submission" date="2017-02" db="EMBL/GenBank/DDBJ databases">
        <authorList>
            <person name="Peterson S.W."/>
        </authorList>
    </citation>
    <scope>NUCLEOTIDE SEQUENCE [LARGE SCALE GENOMIC DNA]</scope>
    <source>
        <strain evidence="2 3">ATCC 17233</strain>
    </source>
</reference>
<dbReference type="Pfam" id="PF09346">
    <property type="entry name" value="SMI1_KNR4"/>
    <property type="match status" value="1"/>
</dbReference>
<evidence type="ECO:0000313" key="2">
    <source>
        <dbReference type="EMBL" id="SJZ44999.1"/>
    </source>
</evidence>
<protein>
    <submittedName>
        <fullName evidence="2">SMI1 / KNR4 family (SUKH-1)</fullName>
    </submittedName>
</protein>
<name>A0A1T4KRB1_9FIRM</name>
<proteinExistence type="predicted"/>
<dbReference type="AlphaFoldDB" id="A0A1T4KRB1"/>
<dbReference type="Proteomes" id="UP000189857">
    <property type="component" value="Unassembled WGS sequence"/>
</dbReference>
<keyword evidence="3" id="KW-1185">Reference proteome</keyword>
<dbReference type="SUPFAM" id="SSF160631">
    <property type="entry name" value="SMI1/KNR4-like"/>
    <property type="match status" value="1"/>
</dbReference>
<dbReference type="InterPro" id="IPR018958">
    <property type="entry name" value="Knr4/Smi1-like_dom"/>
</dbReference>
<evidence type="ECO:0000259" key="1">
    <source>
        <dbReference type="Pfam" id="PF09346"/>
    </source>
</evidence>
<organism evidence="2 3">
    <name type="scientific">Eubacterium ruminantium</name>
    <dbReference type="NCBI Taxonomy" id="42322"/>
    <lineage>
        <taxon>Bacteria</taxon>
        <taxon>Bacillati</taxon>
        <taxon>Bacillota</taxon>
        <taxon>Clostridia</taxon>
        <taxon>Eubacteriales</taxon>
        <taxon>Eubacteriaceae</taxon>
        <taxon>Eubacterium</taxon>
    </lineage>
</organism>
<accession>A0A1T4KRB1</accession>
<evidence type="ECO:0000313" key="3">
    <source>
        <dbReference type="Proteomes" id="UP000189857"/>
    </source>
</evidence>
<sequence length="172" mass="20923">MFDKENPYWANFFRDRCLEKKTEGLKYKFLKYTYVSELEEGYLDELQEKYDFVYPDILREYYENYNESVIETCEFVANGKEIMIYNILSVKYGNESVEECIRNQKNKLIPKYYIPFARDVEGRFFYLSKKDSGIYTDINKEYCFGIKHPMKISDSVEELFDVMERNIKTYEF</sequence>
<gene>
    <name evidence="2" type="ORF">SAMN02745110_00533</name>
</gene>
<dbReference type="RefSeq" id="WP_159444057.1">
    <property type="nucleotide sequence ID" value="NZ_FMTO01000003.1"/>
</dbReference>
<dbReference type="EMBL" id="FUXA01000004">
    <property type="protein sequence ID" value="SJZ44999.1"/>
    <property type="molecule type" value="Genomic_DNA"/>
</dbReference>